<gene>
    <name evidence="1" type="ORF">RhiirA4_466740</name>
</gene>
<comment type="caution">
    <text evidence="1">The sequence shown here is derived from an EMBL/GenBank/DDBJ whole genome shotgun (WGS) entry which is preliminary data.</text>
</comment>
<dbReference type="EMBL" id="LLXI01000857">
    <property type="protein sequence ID" value="PKY50325.1"/>
    <property type="molecule type" value="Genomic_DNA"/>
</dbReference>
<proteinExistence type="predicted"/>
<protein>
    <submittedName>
        <fullName evidence="1">Uncharacterized protein</fullName>
    </submittedName>
</protein>
<name>A0A2I1GUS5_9GLOM</name>
<sequence>MSGENSSLESWETIHLLNLFIGLLTNSIEIKDKGKYILAQKAEIIVEIELY</sequence>
<evidence type="ECO:0000313" key="1">
    <source>
        <dbReference type="EMBL" id="PKY50325.1"/>
    </source>
</evidence>
<accession>A0A2I1GUS5</accession>
<keyword evidence="2" id="KW-1185">Reference proteome</keyword>
<organism evidence="1 2">
    <name type="scientific">Rhizophagus irregularis</name>
    <dbReference type="NCBI Taxonomy" id="588596"/>
    <lineage>
        <taxon>Eukaryota</taxon>
        <taxon>Fungi</taxon>
        <taxon>Fungi incertae sedis</taxon>
        <taxon>Mucoromycota</taxon>
        <taxon>Glomeromycotina</taxon>
        <taxon>Glomeromycetes</taxon>
        <taxon>Glomerales</taxon>
        <taxon>Glomeraceae</taxon>
        <taxon>Rhizophagus</taxon>
    </lineage>
</organism>
<dbReference type="Proteomes" id="UP000234323">
    <property type="component" value="Unassembled WGS sequence"/>
</dbReference>
<dbReference type="AlphaFoldDB" id="A0A2I1GUS5"/>
<reference evidence="1 2" key="1">
    <citation type="submission" date="2015-10" db="EMBL/GenBank/DDBJ databases">
        <title>Genome analyses suggest a sexual origin of heterokaryosis in a supposedly ancient asexual fungus.</title>
        <authorList>
            <person name="Ropars J."/>
            <person name="Sedzielewska K."/>
            <person name="Noel J."/>
            <person name="Charron P."/>
            <person name="Farinelli L."/>
            <person name="Marton T."/>
            <person name="Kruger M."/>
            <person name="Pelin A."/>
            <person name="Brachmann A."/>
            <person name="Corradi N."/>
        </authorList>
    </citation>
    <scope>NUCLEOTIDE SEQUENCE [LARGE SCALE GENOMIC DNA]</scope>
    <source>
        <strain evidence="1 2">A4</strain>
    </source>
</reference>
<evidence type="ECO:0000313" key="2">
    <source>
        <dbReference type="Proteomes" id="UP000234323"/>
    </source>
</evidence>